<dbReference type="CDD" id="cd18544">
    <property type="entry name" value="ABC_6TM_TmrA_like"/>
    <property type="match status" value="1"/>
</dbReference>
<feature type="transmembrane region" description="Helical" evidence="7">
    <location>
        <begin position="168"/>
        <end position="186"/>
    </location>
</feature>
<evidence type="ECO:0000259" key="9">
    <source>
        <dbReference type="PROSITE" id="PS50929"/>
    </source>
</evidence>
<evidence type="ECO:0000313" key="10">
    <source>
        <dbReference type="EMBL" id="WQD40613.1"/>
    </source>
</evidence>
<dbReference type="SMART" id="SM00382">
    <property type="entry name" value="AAA"/>
    <property type="match status" value="1"/>
</dbReference>
<evidence type="ECO:0000256" key="3">
    <source>
        <dbReference type="ARBA" id="ARBA00022741"/>
    </source>
</evidence>
<reference evidence="10 11" key="1">
    <citation type="submission" date="2023-12" db="EMBL/GenBank/DDBJ databases">
        <title>Genome sequencing and assembly of bacterial species from a model synthetic community.</title>
        <authorList>
            <person name="Hogle S.L."/>
        </authorList>
    </citation>
    <scope>NUCLEOTIDE SEQUENCE [LARGE SCALE GENOMIC DNA]</scope>
    <source>
        <strain evidence="10 11">HAMBI_3031</strain>
    </source>
</reference>
<comment type="subcellular location">
    <subcellularLocation>
        <location evidence="1">Cell membrane</location>
        <topology evidence="1">Multi-pass membrane protein</topology>
    </subcellularLocation>
</comment>
<evidence type="ECO:0000259" key="8">
    <source>
        <dbReference type="PROSITE" id="PS50893"/>
    </source>
</evidence>
<feature type="domain" description="ABC transporter" evidence="8">
    <location>
        <begin position="348"/>
        <end position="582"/>
    </location>
</feature>
<name>A0ABZ0WBE9_9BACT</name>
<evidence type="ECO:0000313" key="11">
    <source>
        <dbReference type="Proteomes" id="UP001325680"/>
    </source>
</evidence>
<dbReference type="CDD" id="cd03254">
    <property type="entry name" value="ABCC_Glucan_exporter_like"/>
    <property type="match status" value="1"/>
</dbReference>
<feature type="transmembrane region" description="Helical" evidence="7">
    <location>
        <begin position="143"/>
        <end position="162"/>
    </location>
</feature>
<feature type="transmembrane region" description="Helical" evidence="7">
    <location>
        <begin position="64"/>
        <end position="93"/>
    </location>
</feature>
<dbReference type="SUPFAM" id="SSF52540">
    <property type="entry name" value="P-loop containing nucleoside triphosphate hydrolases"/>
    <property type="match status" value="1"/>
</dbReference>
<accession>A0ABZ0WBE9</accession>
<dbReference type="InterPro" id="IPR036640">
    <property type="entry name" value="ABC1_TM_sf"/>
</dbReference>
<evidence type="ECO:0000256" key="2">
    <source>
        <dbReference type="ARBA" id="ARBA00022692"/>
    </source>
</evidence>
<dbReference type="InterPro" id="IPR003593">
    <property type="entry name" value="AAA+_ATPase"/>
</dbReference>
<keyword evidence="4 10" id="KW-0067">ATP-binding</keyword>
<gene>
    <name evidence="10" type="ORF">U0035_10680</name>
</gene>
<evidence type="ECO:0000256" key="7">
    <source>
        <dbReference type="SAM" id="Phobius"/>
    </source>
</evidence>
<dbReference type="PROSITE" id="PS50929">
    <property type="entry name" value="ABC_TM1F"/>
    <property type="match status" value="1"/>
</dbReference>
<dbReference type="PANTHER" id="PTHR43394:SF1">
    <property type="entry name" value="ATP-BINDING CASSETTE SUB-FAMILY B MEMBER 10, MITOCHONDRIAL"/>
    <property type="match status" value="1"/>
</dbReference>
<keyword evidence="5 7" id="KW-1133">Transmembrane helix</keyword>
<sequence length="589" mass="66786">MEQGKKLFFDVSKLRRIFQYAAPYKGRFYWSMILAIVLAALTPVRPLLIQLTVDQYIAQSLPKMVIYVTTIQMGIILIETLMRFAFSFITAWLGQAVVKDIRNSVYKKVLGLNLRQFDRTPIGTLTTRTINDIESINEIFSDGLIPIIADMLSIVCVLGYMFWVDWQLTLIALIPFPIMIAATYYFKESINKSFFKVRNAVAALNAYAQEHLSGMNVVQAFAAERNEFNKFKAINKQHRNANINAIFAYSVFFPVIEIVLALSIGLVVWFTAKEALGLQQSQQGVIVSFILCLNLLFRPLRMIADKFNVVQMGIIASDRVFTVLDNDDEEKVPEGGYTVPEDRIKGQIEFKNVNFAYVDEHWVLNDVNFEIKPGQTVAIVGHTGSGKTTIISLINRFYNIQKGAIEIDGIDIRRLPPDYLRENIGVVLQDVFLFSGSIMDNITLRNPNITREQVIAAAKMINMHDFIMRLPGGYDYNVKERGATLSLGQRQLLSFIRALLYDPSILVLDEATSSIDTESEMLIQKATDTLIQNRTSIIIAHRLSTIRKADKILVLDKGKLMEAGTHSELLARRGFYASLHQMQFEKEMA</sequence>
<feature type="domain" description="ABC transmembrane type-1" evidence="9">
    <location>
        <begin position="30"/>
        <end position="312"/>
    </location>
</feature>
<dbReference type="Proteomes" id="UP001325680">
    <property type="component" value="Chromosome"/>
</dbReference>
<dbReference type="PANTHER" id="PTHR43394">
    <property type="entry name" value="ATP-DEPENDENT PERMEASE MDL1, MITOCHONDRIAL"/>
    <property type="match status" value="1"/>
</dbReference>
<evidence type="ECO:0000256" key="1">
    <source>
        <dbReference type="ARBA" id="ARBA00004651"/>
    </source>
</evidence>
<protein>
    <submittedName>
        <fullName evidence="10">ABC transporter ATP-binding protein</fullName>
    </submittedName>
</protein>
<feature type="transmembrane region" description="Helical" evidence="7">
    <location>
        <begin position="246"/>
        <end position="269"/>
    </location>
</feature>
<feature type="transmembrane region" description="Helical" evidence="7">
    <location>
        <begin position="28"/>
        <end position="44"/>
    </location>
</feature>
<organism evidence="10 11">
    <name type="scientific">Niabella yanshanensis</name>
    <dbReference type="NCBI Taxonomy" id="577386"/>
    <lineage>
        <taxon>Bacteria</taxon>
        <taxon>Pseudomonadati</taxon>
        <taxon>Bacteroidota</taxon>
        <taxon>Chitinophagia</taxon>
        <taxon>Chitinophagales</taxon>
        <taxon>Chitinophagaceae</taxon>
        <taxon>Niabella</taxon>
    </lineage>
</organism>
<keyword evidence="6 7" id="KW-0472">Membrane</keyword>
<keyword evidence="3" id="KW-0547">Nucleotide-binding</keyword>
<dbReference type="EMBL" id="CP139960">
    <property type="protein sequence ID" value="WQD40613.1"/>
    <property type="molecule type" value="Genomic_DNA"/>
</dbReference>
<dbReference type="PROSITE" id="PS00211">
    <property type="entry name" value="ABC_TRANSPORTER_1"/>
    <property type="match status" value="1"/>
</dbReference>
<dbReference type="Pfam" id="PF00005">
    <property type="entry name" value="ABC_tran"/>
    <property type="match status" value="1"/>
</dbReference>
<keyword evidence="11" id="KW-1185">Reference proteome</keyword>
<dbReference type="InterPro" id="IPR039421">
    <property type="entry name" value="Type_1_exporter"/>
</dbReference>
<dbReference type="RefSeq" id="WP_114789786.1">
    <property type="nucleotide sequence ID" value="NZ_CP139960.1"/>
</dbReference>
<keyword evidence="2 7" id="KW-0812">Transmembrane</keyword>
<dbReference type="PROSITE" id="PS50893">
    <property type="entry name" value="ABC_TRANSPORTER_2"/>
    <property type="match status" value="1"/>
</dbReference>
<dbReference type="Gene3D" id="1.20.1560.10">
    <property type="entry name" value="ABC transporter type 1, transmembrane domain"/>
    <property type="match status" value="1"/>
</dbReference>
<proteinExistence type="predicted"/>
<dbReference type="Pfam" id="PF00664">
    <property type="entry name" value="ABC_membrane"/>
    <property type="match status" value="1"/>
</dbReference>
<evidence type="ECO:0000256" key="5">
    <source>
        <dbReference type="ARBA" id="ARBA00022989"/>
    </source>
</evidence>
<evidence type="ECO:0000256" key="4">
    <source>
        <dbReference type="ARBA" id="ARBA00022840"/>
    </source>
</evidence>
<dbReference type="InterPro" id="IPR017871">
    <property type="entry name" value="ABC_transporter-like_CS"/>
</dbReference>
<dbReference type="Gene3D" id="3.40.50.300">
    <property type="entry name" value="P-loop containing nucleotide triphosphate hydrolases"/>
    <property type="match status" value="1"/>
</dbReference>
<dbReference type="GO" id="GO:0005524">
    <property type="term" value="F:ATP binding"/>
    <property type="evidence" value="ECO:0007669"/>
    <property type="project" value="UniProtKB-KW"/>
</dbReference>
<dbReference type="SUPFAM" id="SSF90123">
    <property type="entry name" value="ABC transporter transmembrane region"/>
    <property type="match status" value="1"/>
</dbReference>
<dbReference type="InterPro" id="IPR011527">
    <property type="entry name" value="ABC1_TM_dom"/>
</dbReference>
<dbReference type="InterPro" id="IPR027417">
    <property type="entry name" value="P-loop_NTPase"/>
</dbReference>
<dbReference type="InterPro" id="IPR003439">
    <property type="entry name" value="ABC_transporter-like_ATP-bd"/>
</dbReference>
<evidence type="ECO:0000256" key="6">
    <source>
        <dbReference type="ARBA" id="ARBA00023136"/>
    </source>
</evidence>